<comment type="caution">
    <text evidence="2">The sequence shown here is derived from an EMBL/GenBank/DDBJ whole genome shotgun (WGS) entry which is preliminary data.</text>
</comment>
<sequence length="66" mass="7475">MVSSVVSLFSVFLFLFVIIEIHRWASVEEVLLPLAFYLTVLMPAIGVCFLSKSTMCGVKDNEKEEF</sequence>
<keyword evidence="1" id="KW-1133">Transmembrane helix</keyword>
<dbReference type="EMBL" id="VSSQ01126812">
    <property type="protein sequence ID" value="MPN56462.1"/>
    <property type="molecule type" value="Genomic_DNA"/>
</dbReference>
<evidence type="ECO:0008006" key="3">
    <source>
        <dbReference type="Google" id="ProtNLM"/>
    </source>
</evidence>
<reference evidence="2" key="1">
    <citation type="submission" date="2019-08" db="EMBL/GenBank/DDBJ databases">
        <authorList>
            <person name="Kucharzyk K."/>
            <person name="Murdoch R.W."/>
            <person name="Higgins S."/>
            <person name="Loffler F."/>
        </authorList>
    </citation>
    <scope>NUCLEOTIDE SEQUENCE</scope>
</reference>
<evidence type="ECO:0000313" key="2">
    <source>
        <dbReference type="EMBL" id="MPN56462.1"/>
    </source>
</evidence>
<accession>A0A645J022</accession>
<gene>
    <name evidence="2" type="ORF">SDC9_204152</name>
</gene>
<name>A0A645J022_9ZZZZ</name>
<evidence type="ECO:0000256" key="1">
    <source>
        <dbReference type="SAM" id="Phobius"/>
    </source>
</evidence>
<keyword evidence="1" id="KW-0812">Transmembrane</keyword>
<organism evidence="2">
    <name type="scientific">bioreactor metagenome</name>
    <dbReference type="NCBI Taxonomy" id="1076179"/>
    <lineage>
        <taxon>unclassified sequences</taxon>
        <taxon>metagenomes</taxon>
        <taxon>ecological metagenomes</taxon>
    </lineage>
</organism>
<keyword evidence="1" id="KW-0472">Membrane</keyword>
<proteinExistence type="predicted"/>
<protein>
    <recommendedName>
        <fullName evidence="3">Transmembrane protein</fullName>
    </recommendedName>
</protein>
<feature type="transmembrane region" description="Helical" evidence="1">
    <location>
        <begin position="31"/>
        <end position="50"/>
    </location>
</feature>
<dbReference type="AlphaFoldDB" id="A0A645J022"/>
<feature type="transmembrane region" description="Helical" evidence="1">
    <location>
        <begin position="5"/>
        <end position="25"/>
    </location>
</feature>